<gene>
    <name evidence="2" type="primary">Cnig_chr_III.g11152</name>
    <name evidence="2" type="ORF">B9Z55_011152</name>
</gene>
<feature type="domain" description="F-box" evidence="1">
    <location>
        <begin position="5"/>
        <end position="53"/>
    </location>
</feature>
<keyword evidence="3" id="KW-1185">Reference proteome</keyword>
<dbReference type="EMBL" id="PDUG01000003">
    <property type="protein sequence ID" value="PIC39477.1"/>
    <property type="molecule type" value="Genomic_DNA"/>
</dbReference>
<dbReference type="PANTHER" id="PTHR22899:SF0">
    <property type="entry name" value="F-BOX ASSOCIATED DOMAIN-CONTAINING PROTEIN-RELATED"/>
    <property type="match status" value="1"/>
</dbReference>
<dbReference type="InterPro" id="IPR001810">
    <property type="entry name" value="F-box_dom"/>
</dbReference>
<organism evidence="2 3">
    <name type="scientific">Caenorhabditis nigoni</name>
    <dbReference type="NCBI Taxonomy" id="1611254"/>
    <lineage>
        <taxon>Eukaryota</taxon>
        <taxon>Metazoa</taxon>
        <taxon>Ecdysozoa</taxon>
        <taxon>Nematoda</taxon>
        <taxon>Chromadorea</taxon>
        <taxon>Rhabditida</taxon>
        <taxon>Rhabditina</taxon>
        <taxon>Rhabditomorpha</taxon>
        <taxon>Rhabditoidea</taxon>
        <taxon>Rhabditidae</taxon>
        <taxon>Peloderinae</taxon>
        <taxon>Caenorhabditis</taxon>
    </lineage>
</organism>
<dbReference type="PROSITE" id="PS50181">
    <property type="entry name" value="FBOX"/>
    <property type="match status" value="1"/>
</dbReference>
<proteinExistence type="predicted"/>
<evidence type="ECO:0000313" key="3">
    <source>
        <dbReference type="Proteomes" id="UP000230233"/>
    </source>
</evidence>
<evidence type="ECO:0000313" key="2">
    <source>
        <dbReference type="EMBL" id="PIC39477.1"/>
    </source>
</evidence>
<dbReference type="Pfam" id="PF00646">
    <property type="entry name" value="F-box"/>
    <property type="match status" value="1"/>
</dbReference>
<evidence type="ECO:0000259" key="1">
    <source>
        <dbReference type="PROSITE" id="PS50181"/>
    </source>
</evidence>
<comment type="caution">
    <text evidence="2">The sequence shown here is derived from an EMBL/GenBank/DDBJ whole genome shotgun (WGS) entry which is preliminary data.</text>
</comment>
<reference evidence="3" key="1">
    <citation type="submission" date="2017-10" db="EMBL/GenBank/DDBJ databases">
        <title>Rapid genome shrinkage in a self-fertile nematode reveals novel sperm competition proteins.</title>
        <authorList>
            <person name="Yin D."/>
            <person name="Schwarz E.M."/>
            <person name="Thomas C.G."/>
            <person name="Felde R.L."/>
            <person name="Korf I.F."/>
            <person name="Cutter A.D."/>
            <person name="Schartner C.M."/>
            <person name="Ralston E.J."/>
            <person name="Meyer B.J."/>
            <person name="Haag E.S."/>
        </authorList>
    </citation>
    <scope>NUCLEOTIDE SEQUENCE [LARGE SCALE GENOMIC DNA]</scope>
    <source>
        <strain evidence="3">JU1422</strain>
    </source>
</reference>
<dbReference type="PANTHER" id="PTHR22899">
    <property type="entry name" value="CYCLIN-RELATED F-BOX FAMILY"/>
    <property type="match status" value="1"/>
</dbReference>
<sequence>MTDQRFPLRRLPDDLGSMILNTMEYREIIAYSFLSKKAYSMVKDLRLPIFSVIMTMKKQPQIDVKLSSTYIKFELNMPENDEKMAHLNGFPVDVKVTYRKFENRGFSEKISTWTNQGKTFGEWIQHLCSINQPKGFYVNVFHVREIALDIQTLRNIFPKLGIVNIIFPQAESNKHDISSAQNVSKAFLLGAKWVQLERAPFQDHFSIQHIGMANLKWLEMRSPQNLNVYDLLSLNVERIYLHTDQLSLRDLNRFFKLWTKGSNPKLEILTVFWRTEIIPEWNVLLKGLKPEEVEEEGSRKYVIQNCRKVCAKIGCRQLSFGNFLIQFTVPTVISQSED</sequence>
<dbReference type="Pfam" id="PF07735">
    <property type="entry name" value="FBA_2"/>
    <property type="match status" value="1"/>
</dbReference>
<dbReference type="InterPro" id="IPR012885">
    <property type="entry name" value="F-box_Sdz-33"/>
</dbReference>
<name>A0A2G5UIV9_9PELO</name>
<dbReference type="OrthoDB" id="5883672at2759"/>
<accession>A0A2G5UIV9</accession>
<dbReference type="InterPro" id="IPR053222">
    <property type="entry name" value="Zygotic_Embryogenesis-Asso"/>
</dbReference>
<dbReference type="AlphaFoldDB" id="A0A2G5UIV9"/>
<protein>
    <recommendedName>
        <fullName evidence="1">F-box domain-containing protein</fullName>
    </recommendedName>
</protein>
<dbReference type="Proteomes" id="UP000230233">
    <property type="component" value="Chromosome III"/>
</dbReference>